<evidence type="ECO:0000256" key="1">
    <source>
        <dbReference type="SAM" id="Phobius"/>
    </source>
</evidence>
<organism evidence="2 3">
    <name type="scientific">Shouchella xiaoxiensis</name>
    <dbReference type="NCBI Taxonomy" id="766895"/>
    <lineage>
        <taxon>Bacteria</taxon>
        <taxon>Bacillati</taxon>
        <taxon>Bacillota</taxon>
        <taxon>Bacilli</taxon>
        <taxon>Bacillales</taxon>
        <taxon>Bacillaceae</taxon>
        <taxon>Shouchella</taxon>
    </lineage>
</organism>
<feature type="transmembrane region" description="Helical" evidence="1">
    <location>
        <begin position="41"/>
        <end position="60"/>
    </location>
</feature>
<name>A0ABS2SZI9_9BACI</name>
<evidence type="ECO:0000313" key="3">
    <source>
        <dbReference type="Proteomes" id="UP001179280"/>
    </source>
</evidence>
<dbReference type="Proteomes" id="UP001179280">
    <property type="component" value="Unassembled WGS sequence"/>
</dbReference>
<comment type="caution">
    <text evidence="2">The sequence shown here is derived from an EMBL/GenBank/DDBJ whole genome shotgun (WGS) entry which is preliminary data.</text>
</comment>
<keyword evidence="3" id="KW-1185">Reference proteome</keyword>
<accession>A0ABS2SZI9</accession>
<keyword evidence="1" id="KW-0812">Transmembrane</keyword>
<dbReference type="EMBL" id="JAFBCV010000019">
    <property type="protein sequence ID" value="MBM7840949.1"/>
    <property type="molecule type" value="Genomic_DNA"/>
</dbReference>
<sequence length="69" mass="7349">MASFKGRARHSRFQGILGTIFVLPIIAILGLLDVIPVSNTLSWLALGAFVVGLIVLIVSFKGKNPANES</sequence>
<reference evidence="2" key="1">
    <citation type="submission" date="2021-01" db="EMBL/GenBank/DDBJ databases">
        <title>Genomic Encyclopedia of Type Strains, Phase IV (KMG-IV): sequencing the most valuable type-strain genomes for metagenomic binning, comparative biology and taxonomic classification.</title>
        <authorList>
            <person name="Goeker M."/>
        </authorList>
    </citation>
    <scope>NUCLEOTIDE SEQUENCE</scope>
    <source>
        <strain evidence="2">DSM 21943</strain>
    </source>
</reference>
<protein>
    <submittedName>
        <fullName evidence="2">Membrane protein YccC</fullName>
    </submittedName>
</protein>
<proteinExistence type="predicted"/>
<dbReference type="RefSeq" id="WP_204468825.1">
    <property type="nucleotide sequence ID" value="NZ_JAFBCV010000019.1"/>
</dbReference>
<evidence type="ECO:0000313" key="2">
    <source>
        <dbReference type="EMBL" id="MBM7840949.1"/>
    </source>
</evidence>
<keyword evidence="1" id="KW-1133">Transmembrane helix</keyword>
<keyword evidence="1" id="KW-0472">Membrane</keyword>
<feature type="transmembrane region" description="Helical" evidence="1">
    <location>
        <begin position="12"/>
        <end position="35"/>
    </location>
</feature>
<gene>
    <name evidence="2" type="ORF">JOC54_004243</name>
</gene>